<sequence>MLSEAKHLPLCHFERSEKSLLANKKDFLTSSRAIRKGFHPPCKTCEMFRFAQHDKRKQHARLFYTILELIPTTLMLNSEGLCFIA</sequence>
<dbReference type="Proteomes" id="UP000029870">
    <property type="component" value="Unassembled WGS sequence"/>
</dbReference>
<dbReference type="RefSeq" id="WP_138161020.1">
    <property type="nucleotide sequence ID" value="NZ_JAERIZ010000113.1"/>
</dbReference>
<proteinExistence type="predicted"/>
<evidence type="ECO:0000313" key="2">
    <source>
        <dbReference type="Proteomes" id="UP000029870"/>
    </source>
</evidence>
<comment type="caution">
    <text evidence="1">The sequence shown here is derived from an EMBL/GenBank/DDBJ whole genome shotgun (WGS) entry which is preliminary data.</text>
</comment>
<accession>A0A6D2C5K6</accession>
<evidence type="ECO:0000313" key="1">
    <source>
        <dbReference type="EMBL" id="TLE01849.1"/>
    </source>
</evidence>
<name>A0A6D2C5K6_9HELI</name>
<protein>
    <submittedName>
        <fullName evidence="1">Uncharacterized protein</fullName>
    </submittedName>
</protein>
<reference evidence="1 2" key="1">
    <citation type="journal article" date="2014" name="Genome Announc.">
        <title>Draft genome sequences of eight enterohepatic helicobacter species isolated from both laboratory and wild rodents.</title>
        <authorList>
            <person name="Sheh A."/>
            <person name="Shen Z."/>
            <person name="Fox J.G."/>
        </authorList>
    </citation>
    <scope>NUCLEOTIDE SEQUENCE [LARGE SCALE GENOMIC DNA]</scope>
    <source>
        <strain evidence="1 2">Missouri</strain>
    </source>
</reference>
<gene>
    <name evidence="1" type="ORF">LS77_011405</name>
</gene>
<dbReference type="AlphaFoldDB" id="A0A6D2C5K6"/>
<dbReference type="EMBL" id="JRPH02000082">
    <property type="protein sequence ID" value="TLE01849.1"/>
    <property type="molecule type" value="Genomic_DNA"/>
</dbReference>
<organism evidence="1 2">
    <name type="scientific">Helicobacter bilis</name>
    <dbReference type="NCBI Taxonomy" id="37372"/>
    <lineage>
        <taxon>Bacteria</taxon>
        <taxon>Pseudomonadati</taxon>
        <taxon>Campylobacterota</taxon>
        <taxon>Epsilonproteobacteria</taxon>
        <taxon>Campylobacterales</taxon>
        <taxon>Helicobacteraceae</taxon>
        <taxon>Helicobacter</taxon>
    </lineage>
</organism>